<dbReference type="EMBL" id="JARPYR010000002">
    <property type="protein sequence ID" value="MDT2595677.1"/>
    <property type="molecule type" value="Genomic_DNA"/>
</dbReference>
<feature type="transmembrane region" description="Helical" evidence="1">
    <location>
        <begin position="98"/>
        <end position="120"/>
    </location>
</feature>
<feature type="transmembrane region" description="Helical" evidence="1">
    <location>
        <begin position="46"/>
        <end position="68"/>
    </location>
</feature>
<evidence type="ECO:0000313" key="5">
    <source>
        <dbReference type="Proteomes" id="UP001256547"/>
    </source>
</evidence>
<sequence length="126" mass="14594">MKILRYFFHVLQVGLIYAMYLMDDLYKNHLGFMRNVSFYSHKIETSMVGSKLFLLPLLLVVIAVFLIIRKRSWETVLLMIMGITFLIWQGLVPVTATPIYYLISGILGVGCLLQLMNVFLKRSQSL</sequence>
<evidence type="ECO:0000313" key="4">
    <source>
        <dbReference type="Proteomes" id="UP001245561"/>
    </source>
</evidence>
<evidence type="ECO:0000313" key="2">
    <source>
        <dbReference type="EMBL" id="MDT2595677.1"/>
    </source>
</evidence>
<dbReference type="GeneID" id="86909566"/>
<organism evidence="3 4">
    <name type="scientific">Enterococcus dongliensis</name>
    <dbReference type="NCBI Taxonomy" id="2559925"/>
    <lineage>
        <taxon>Bacteria</taxon>
        <taxon>Bacillati</taxon>
        <taxon>Bacillota</taxon>
        <taxon>Bacilli</taxon>
        <taxon>Lactobacillales</taxon>
        <taxon>Enterococcaceae</taxon>
        <taxon>Enterococcus</taxon>
    </lineage>
</organism>
<protein>
    <submittedName>
        <fullName evidence="3">Uncharacterized protein</fullName>
    </submittedName>
</protein>
<evidence type="ECO:0000256" key="1">
    <source>
        <dbReference type="SAM" id="Phobius"/>
    </source>
</evidence>
<proteinExistence type="predicted"/>
<keyword evidence="1" id="KW-0812">Transmembrane</keyword>
<reference evidence="3 5" key="1">
    <citation type="submission" date="2023-03" db="EMBL/GenBank/DDBJ databases">
        <authorList>
            <person name="Shen W."/>
            <person name="Cai J."/>
        </authorList>
    </citation>
    <scope>NUCLEOTIDE SEQUENCE</scope>
    <source>
        <strain evidence="3">P55-2</strain>
        <strain evidence="2 5">P72-2</strain>
    </source>
</reference>
<keyword evidence="1" id="KW-1133">Transmembrane helix</keyword>
<accession>A0AAP5KNW8</accession>
<dbReference type="AlphaFoldDB" id="A0AAP5KNW8"/>
<feature type="transmembrane region" description="Helical" evidence="1">
    <location>
        <begin position="75"/>
        <end position="92"/>
    </location>
</feature>
<dbReference type="Proteomes" id="UP001256547">
    <property type="component" value="Unassembled WGS sequence"/>
</dbReference>
<name>A0AAP5KNW8_9ENTE</name>
<dbReference type="EMBL" id="JARPYT010000002">
    <property type="protein sequence ID" value="MDT2636289.1"/>
    <property type="molecule type" value="Genomic_DNA"/>
</dbReference>
<keyword evidence="1" id="KW-0472">Membrane</keyword>
<dbReference type="Proteomes" id="UP001245561">
    <property type="component" value="Unassembled WGS sequence"/>
</dbReference>
<dbReference type="RefSeq" id="WP_137603213.1">
    <property type="nucleotide sequence ID" value="NZ_JARPYR010000002.1"/>
</dbReference>
<comment type="caution">
    <text evidence="3">The sequence shown here is derived from an EMBL/GenBank/DDBJ whole genome shotgun (WGS) entry which is preliminary data.</text>
</comment>
<evidence type="ECO:0000313" key="3">
    <source>
        <dbReference type="EMBL" id="MDT2636289.1"/>
    </source>
</evidence>
<gene>
    <name evidence="3" type="ORF">P7D36_02020</name>
    <name evidence="2" type="ORF">P7D39_01330</name>
</gene>
<feature type="transmembrane region" description="Helical" evidence="1">
    <location>
        <begin position="7"/>
        <end position="26"/>
    </location>
</feature>
<keyword evidence="5" id="KW-1185">Reference proteome</keyword>